<reference evidence="2 3" key="1">
    <citation type="submission" date="2022-03" db="EMBL/GenBank/DDBJ databases">
        <authorList>
            <person name="Macdonald S."/>
            <person name="Ahmed S."/>
            <person name="Newling K."/>
        </authorList>
    </citation>
    <scope>NUCLEOTIDE SEQUENCE [LARGE SCALE GENOMIC DNA]</scope>
</reference>
<evidence type="ECO:0000313" key="3">
    <source>
        <dbReference type="Proteomes" id="UP001642260"/>
    </source>
</evidence>
<dbReference type="EMBL" id="CAKOAT010819597">
    <property type="protein sequence ID" value="CAH8389030.1"/>
    <property type="molecule type" value="Genomic_DNA"/>
</dbReference>
<feature type="compositionally biased region" description="Polar residues" evidence="1">
    <location>
        <begin position="30"/>
        <end position="39"/>
    </location>
</feature>
<keyword evidence="3" id="KW-1185">Reference proteome</keyword>
<proteinExistence type="predicted"/>
<name>A0ABC8LYP0_ERUVS</name>
<organism evidence="2 3">
    <name type="scientific">Eruca vesicaria subsp. sativa</name>
    <name type="common">Garden rocket</name>
    <name type="synonym">Eruca sativa</name>
    <dbReference type="NCBI Taxonomy" id="29727"/>
    <lineage>
        <taxon>Eukaryota</taxon>
        <taxon>Viridiplantae</taxon>
        <taxon>Streptophyta</taxon>
        <taxon>Embryophyta</taxon>
        <taxon>Tracheophyta</taxon>
        <taxon>Spermatophyta</taxon>
        <taxon>Magnoliopsida</taxon>
        <taxon>eudicotyledons</taxon>
        <taxon>Gunneridae</taxon>
        <taxon>Pentapetalae</taxon>
        <taxon>rosids</taxon>
        <taxon>malvids</taxon>
        <taxon>Brassicales</taxon>
        <taxon>Brassicaceae</taxon>
        <taxon>Brassiceae</taxon>
        <taxon>Eruca</taxon>
    </lineage>
</organism>
<accession>A0ABC8LYP0</accession>
<evidence type="ECO:0000313" key="2">
    <source>
        <dbReference type="EMBL" id="CAH8389030.1"/>
    </source>
</evidence>
<dbReference type="Proteomes" id="UP001642260">
    <property type="component" value="Unassembled WGS sequence"/>
</dbReference>
<protein>
    <submittedName>
        <fullName evidence="2">Uncharacterized protein</fullName>
    </submittedName>
</protein>
<gene>
    <name evidence="2" type="ORF">ERUC_LOCUS41513</name>
</gene>
<dbReference type="AlphaFoldDB" id="A0ABC8LYP0"/>
<feature type="region of interest" description="Disordered" evidence="1">
    <location>
        <begin position="18"/>
        <end position="44"/>
    </location>
</feature>
<evidence type="ECO:0000256" key="1">
    <source>
        <dbReference type="SAM" id="MobiDB-lite"/>
    </source>
</evidence>
<sequence length="116" mass="12522">MNRVGNLTNEVVITLPATSTSSAEPKITGKDNSFSSYGASGTGKYDQKDCYGWTPHEDNNMYSGNGDYSGFGAYEVDISLNVAYTFIPSNLMHGSPLTLHMCLIQPALDNEALFSP</sequence>
<comment type="caution">
    <text evidence="2">The sequence shown here is derived from an EMBL/GenBank/DDBJ whole genome shotgun (WGS) entry which is preliminary data.</text>
</comment>